<dbReference type="PANTHER" id="PTHR30106:SF2">
    <property type="entry name" value="UPF0324 INNER MEMBRANE PROTEIN YEIH"/>
    <property type="match status" value="1"/>
</dbReference>
<protein>
    <submittedName>
        <fullName evidence="8">Integral membrane protein (TIGR00698 family)</fullName>
    </submittedName>
</protein>
<evidence type="ECO:0000313" key="8">
    <source>
        <dbReference type="EMBL" id="MBP2023901.1"/>
    </source>
</evidence>
<reference evidence="8 9" key="1">
    <citation type="submission" date="2021-03" db="EMBL/GenBank/DDBJ databases">
        <title>Genomic Encyclopedia of Type Strains, Phase IV (KMG-IV): sequencing the most valuable type-strain genomes for metagenomic binning, comparative biology and taxonomic classification.</title>
        <authorList>
            <person name="Goeker M."/>
        </authorList>
    </citation>
    <scope>NUCLEOTIDE SEQUENCE [LARGE SCALE GENOMIC DNA]</scope>
    <source>
        <strain evidence="8 9">DSM 28650</strain>
    </source>
</reference>
<dbReference type="PANTHER" id="PTHR30106">
    <property type="entry name" value="INNER MEMBRANE PROTEIN YEIH-RELATED"/>
    <property type="match status" value="1"/>
</dbReference>
<dbReference type="Proteomes" id="UP001519308">
    <property type="component" value="Unassembled WGS sequence"/>
</dbReference>
<evidence type="ECO:0000313" key="9">
    <source>
        <dbReference type="Proteomes" id="UP001519308"/>
    </source>
</evidence>
<keyword evidence="6 7" id="KW-0472">Membrane</keyword>
<name>A0ABS4K9G4_9CLOT</name>
<evidence type="ECO:0000256" key="2">
    <source>
        <dbReference type="ARBA" id="ARBA00007977"/>
    </source>
</evidence>
<dbReference type="InterPro" id="IPR018383">
    <property type="entry name" value="UPF0324_pro"/>
</dbReference>
<comment type="caution">
    <text evidence="8">The sequence shown here is derived from an EMBL/GenBank/DDBJ whole genome shotgun (WGS) entry which is preliminary data.</text>
</comment>
<evidence type="ECO:0000256" key="3">
    <source>
        <dbReference type="ARBA" id="ARBA00022475"/>
    </source>
</evidence>
<keyword evidence="3" id="KW-1003">Cell membrane</keyword>
<evidence type="ECO:0000256" key="6">
    <source>
        <dbReference type="ARBA" id="ARBA00023136"/>
    </source>
</evidence>
<gene>
    <name evidence="8" type="ORF">J2Z44_003743</name>
</gene>
<feature type="transmembrane region" description="Helical" evidence="7">
    <location>
        <begin position="91"/>
        <end position="113"/>
    </location>
</feature>
<organism evidence="8 9">
    <name type="scientific">Clostridium punense</name>
    <dbReference type="NCBI Taxonomy" id="1054297"/>
    <lineage>
        <taxon>Bacteria</taxon>
        <taxon>Bacillati</taxon>
        <taxon>Bacillota</taxon>
        <taxon>Clostridia</taxon>
        <taxon>Eubacteriales</taxon>
        <taxon>Clostridiaceae</taxon>
        <taxon>Clostridium</taxon>
    </lineage>
</organism>
<comment type="similarity">
    <text evidence="2">Belongs to the UPF0324 family.</text>
</comment>
<evidence type="ECO:0000256" key="1">
    <source>
        <dbReference type="ARBA" id="ARBA00004651"/>
    </source>
</evidence>
<feature type="transmembrane region" description="Helical" evidence="7">
    <location>
        <begin position="214"/>
        <end position="237"/>
    </location>
</feature>
<evidence type="ECO:0000256" key="5">
    <source>
        <dbReference type="ARBA" id="ARBA00022989"/>
    </source>
</evidence>
<feature type="transmembrane region" description="Helical" evidence="7">
    <location>
        <begin position="125"/>
        <end position="148"/>
    </location>
</feature>
<feature type="transmembrane region" description="Helical" evidence="7">
    <location>
        <begin position="154"/>
        <end position="181"/>
    </location>
</feature>
<accession>A0ABS4K9G4</accession>
<feature type="transmembrane region" description="Helical" evidence="7">
    <location>
        <begin position="318"/>
        <end position="338"/>
    </location>
</feature>
<feature type="transmembrane region" description="Helical" evidence="7">
    <location>
        <begin position="36"/>
        <end position="54"/>
    </location>
</feature>
<evidence type="ECO:0000256" key="7">
    <source>
        <dbReference type="SAM" id="Phobius"/>
    </source>
</evidence>
<sequence length="339" mass="36173">MTLSKLKHDFTEIFPGLIMCIIIAYTSKFIGSYIPMIGGATLSILMGILVGNTIGKSKIYGKGTKFCESTLLSYSIVLLGGTLSIKTILSLGISGLSYIIIQMAITIFVAIYLGKKFGFSQDFGLLMASGNAVCGSSAIASTAPAIGASDRDKGIAITIVNLVGTILMLLLPLISFALYSFDTLKTSALIGGVLQSVGQVVASGAIVNEGVKDLATIFKIVRVIFLVFVVLSLSAYKHNSNSKEAKDGNENKKVKVKIPWYVTGFFIMCFLFSFSIIPAEGSKIFKLISNNFEIIALAGIGMRVNFSDLMKEGLKTSLYGLCISAFQILSALILIAVLI</sequence>
<proteinExistence type="inferred from homology"/>
<keyword evidence="4 7" id="KW-0812">Transmembrane</keyword>
<keyword evidence="9" id="KW-1185">Reference proteome</keyword>
<dbReference type="Pfam" id="PF03601">
    <property type="entry name" value="Cons_hypoth698"/>
    <property type="match status" value="1"/>
</dbReference>
<evidence type="ECO:0000256" key="4">
    <source>
        <dbReference type="ARBA" id="ARBA00022692"/>
    </source>
</evidence>
<feature type="transmembrane region" description="Helical" evidence="7">
    <location>
        <begin position="258"/>
        <end position="278"/>
    </location>
</feature>
<dbReference type="RefSeq" id="WP_021282365.1">
    <property type="nucleotide sequence ID" value="NZ_JAGGLL010000041.1"/>
</dbReference>
<comment type="subcellular location">
    <subcellularLocation>
        <location evidence="1">Cell membrane</location>
        <topology evidence="1">Multi-pass membrane protein</topology>
    </subcellularLocation>
</comment>
<keyword evidence="5 7" id="KW-1133">Transmembrane helix</keyword>
<dbReference type="EMBL" id="JAGGLL010000041">
    <property type="protein sequence ID" value="MBP2023901.1"/>
    <property type="molecule type" value="Genomic_DNA"/>
</dbReference>
<feature type="transmembrane region" description="Helical" evidence="7">
    <location>
        <begin position="66"/>
        <end position="85"/>
    </location>
</feature>